<organism evidence="1 2">
    <name type="scientific">Nephila pilipes</name>
    <name type="common">Giant wood spider</name>
    <name type="synonym">Nephila maculata</name>
    <dbReference type="NCBI Taxonomy" id="299642"/>
    <lineage>
        <taxon>Eukaryota</taxon>
        <taxon>Metazoa</taxon>
        <taxon>Ecdysozoa</taxon>
        <taxon>Arthropoda</taxon>
        <taxon>Chelicerata</taxon>
        <taxon>Arachnida</taxon>
        <taxon>Araneae</taxon>
        <taxon>Araneomorphae</taxon>
        <taxon>Entelegynae</taxon>
        <taxon>Araneoidea</taxon>
        <taxon>Nephilidae</taxon>
        <taxon>Nephila</taxon>
    </lineage>
</organism>
<dbReference type="Proteomes" id="UP000887013">
    <property type="component" value="Unassembled WGS sequence"/>
</dbReference>
<evidence type="ECO:0000313" key="1">
    <source>
        <dbReference type="EMBL" id="GFU47052.1"/>
    </source>
</evidence>
<dbReference type="AlphaFoldDB" id="A0A8X6QZZ3"/>
<keyword evidence="2" id="KW-1185">Reference proteome</keyword>
<accession>A0A8X6QZZ3</accession>
<feature type="non-terminal residue" evidence="1">
    <location>
        <position position="1"/>
    </location>
</feature>
<name>A0A8X6QZZ3_NEPPI</name>
<gene>
    <name evidence="1" type="ORF">NPIL_210981</name>
</gene>
<reference evidence="1" key="1">
    <citation type="submission" date="2020-08" db="EMBL/GenBank/DDBJ databases">
        <title>Multicomponent nature underlies the extraordinary mechanical properties of spider dragline silk.</title>
        <authorList>
            <person name="Kono N."/>
            <person name="Nakamura H."/>
            <person name="Mori M."/>
            <person name="Yoshida Y."/>
            <person name="Ohtoshi R."/>
            <person name="Malay A.D."/>
            <person name="Moran D.A.P."/>
            <person name="Tomita M."/>
            <person name="Numata K."/>
            <person name="Arakawa K."/>
        </authorList>
    </citation>
    <scope>NUCLEOTIDE SEQUENCE</scope>
</reference>
<protein>
    <submittedName>
        <fullName evidence="1">Uncharacterized protein</fullName>
    </submittedName>
</protein>
<proteinExistence type="predicted"/>
<comment type="caution">
    <text evidence="1">The sequence shown here is derived from an EMBL/GenBank/DDBJ whole genome shotgun (WGS) entry which is preliminary data.</text>
</comment>
<sequence>FVLKVTTGFNKTTSRLRSGLNKRSRFLGESVRSTEEYVIGPLRH</sequence>
<evidence type="ECO:0000313" key="2">
    <source>
        <dbReference type="Proteomes" id="UP000887013"/>
    </source>
</evidence>
<dbReference type="EMBL" id="BMAW01037117">
    <property type="protein sequence ID" value="GFU47052.1"/>
    <property type="molecule type" value="Genomic_DNA"/>
</dbReference>